<reference evidence="2 3" key="1">
    <citation type="submission" date="2023-11" db="EMBL/GenBank/DDBJ databases">
        <authorList>
            <person name="Hedman E."/>
            <person name="Englund M."/>
            <person name="Stromberg M."/>
            <person name="Nyberg Akerstrom W."/>
            <person name="Nylinder S."/>
            <person name="Jareborg N."/>
            <person name="Kallberg Y."/>
            <person name="Kronander E."/>
        </authorList>
    </citation>
    <scope>NUCLEOTIDE SEQUENCE [LARGE SCALE GENOMIC DNA]</scope>
</reference>
<keyword evidence="3" id="KW-1185">Reference proteome</keyword>
<feature type="compositionally biased region" description="Basic and acidic residues" evidence="1">
    <location>
        <begin position="492"/>
        <end position="505"/>
    </location>
</feature>
<evidence type="ECO:0000313" key="3">
    <source>
        <dbReference type="Proteomes" id="UP001314205"/>
    </source>
</evidence>
<evidence type="ECO:0000256" key="1">
    <source>
        <dbReference type="SAM" id="MobiDB-lite"/>
    </source>
</evidence>
<dbReference type="GO" id="GO:0042796">
    <property type="term" value="P:snRNA transcription by RNA polymerase III"/>
    <property type="evidence" value="ECO:0007669"/>
    <property type="project" value="TreeGrafter"/>
</dbReference>
<dbReference type="Pfam" id="PF09808">
    <property type="entry name" value="SNAPC1"/>
    <property type="match status" value="1"/>
</dbReference>
<dbReference type="GO" id="GO:0042795">
    <property type="term" value="P:snRNA transcription by RNA polymerase II"/>
    <property type="evidence" value="ECO:0007669"/>
    <property type="project" value="TreeGrafter"/>
</dbReference>
<dbReference type="EMBL" id="CAVLGL010000086">
    <property type="protein sequence ID" value="CAK1590924.1"/>
    <property type="molecule type" value="Genomic_DNA"/>
</dbReference>
<feature type="compositionally biased region" description="Basic residues" evidence="1">
    <location>
        <begin position="338"/>
        <end position="355"/>
    </location>
</feature>
<accession>A0AAV1L7I4</accession>
<sequence>MCRNPIHHVYIADGFLDDCEQLIQRCLQRQNILDFQSFCIVWQEMNMGCLYQGRTSGAEVAELSEEVLHIAKHYMIANTSNYEESVAGLFLVYSLLNLQPYPGFAALRLVPEDVAAISRLEAVARRERRHDVLYILASVLIKGPCHYHAAERERGMEAPIKKYLDGFKSIDSIRGVRPNGVFYRQNEELDIIRELGNLTKQYSDAKDRIIGSGPSDRNLQYIDEELPTELNYSLRKIIGGEVDVVNDAVVSDEEEEEEEEEERNRKREPSTDHHTIVEAIKAKAMKGTVNPMKHLTGIEDRKIQRQCKTQQSSKKSDIKSKPGKVKTNSPTKPQACKSPKKRRASPKSSNAKKPKSNPEKQEVERIIKEEKDDSKENDDQLEEYHVEIVPEEKNEFSDDEEEDFGKIGEENEVDIEIESLPSFIRTEDNGQVFEIEIIDKYGRSHKSQEENVDRDIALLASLPDISMSSDDTVEDATLCPDSEENDDDSGNEDIKNIRNTKDDPPNKNLKKTHLKSKFKRLGMLPVANFDESN</sequence>
<feature type="compositionally biased region" description="Basic and acidic residues" evidence="1">
    <location>
        <begin position="262"/>
        <end position="276"/>
    </location>
</feature>
<feature type="compositionally biased region" description="Acidic residues" evidence="1">
    <location>
        <begin position="250"/>
        <end position="261"/>
    </location>
</feature>
<comment type="caution">
    <text evidence="2">The sequence shown here is derived from an EMBL/GenBank/DDBJ whole genome shotgun (WGS) entry which is preliminary data.</text>
</comment>
<evidence type="ECO:0008006" key="4">
    <source>
        <dbReference type="Google" id="ProtNLM"/>
    </source>
</evidence>
<dbReference type="PANTHER" id="PTHR15131:SF3">
    <property type="entry name" value="SNRNA-ACTIVATING PROTEIN COMPLEX SUBUNIT 1"/>
    <property type="match status" value="1"/>
</dbReference>
<dbReference type="GO" id="GO:0043565">
    <property type="term" value="F:sequence-specific DNA binding"/>
    <property type="evidence" value="ECO:0007669"/>
    <property type="project" value="TreeGrafter"/>
</dbReference>
<feature type="region of interest" description="Disordered" evidence="1">
    <location>
        <begin position="463"/>
        <end position="514"/>
    </location>
</feature>
<protein>
    <recommendedName>
        <fullName evidence="4">snRNA-activating protein complex subunit 1</fullName>
    </recommendedName>
</protein>
<dbReference type="Proteomes" id="UP001314205">
    <property type="component" value="Unassembled WGS sequence"/>
</dbReference>
<feature type="compositionally biased region" description="Basic and acidic residues" evidence="1">
    <location>
        <begin position="356"/>
        <end position="396"/>
    </location>
</feature>
<organism evidence="2 3">
    <name type="scientific">Parnassius mnemosyne</name>
    <name type="common">clouded apollo</name>
    <dbReference type="NCBI Taxonomy" id="213953"/>
    <lineage>
        <taxon>Eukaryota</taxon>
        <taxon>Metazoa</taxon>
        <taxon>Ecdysozoa</taxon>
        <taxon>Arthropoda</taxon>
        <taxon>Hexapoda</taxon>
        <taxon>Insecta</taxon>
        <taxon>Pterygota</taxon>
        <taxon>Neoptera</taxon>
        <taxon>Endopterygota</taxon>
        <taxon>Lepidoptera</taxon>
        <taxon>Glossata</taxon>
        <taxon>Ditrysia</taxon>
        <taxon>Papilionoidea</taxon>
        <taxon>Papilionidae</taxon>
        <taxon>Parnassiinae</taxon>
        <taxon>Parnassini</taxon>
        <taxon>Parnassius</taxon>
        <taxon>Driopa</taxon>
    </lineage>
</organism>
<evidence type="ECO:0000313" key="2">
    <source>
        <dbReference type="EMBL" id="CAK1590924.1"/>
    </source>
</evidence>
<feature type="region of interest" description="Disordered" evidence="1">
    <location>
        <begin position="249"/>
        <end position="411"/>
    </location>
</feature>
<dbReference type="PANTHER" id="PTHR15131">
    <property type="entry name" value="SMALL NUCLEAR RNA ACTIVATING COMPLEX, POLYPEPTIDE 1"/>
    <property type="match status" value="1"/>
</dbReference>
<dbReference type="AlphaFoldDB" id="A0AAV1L7I4"/>
<dbReference type="InterPro" id="IPR019188">
    <property type="entry name" value="SNAPC1"/>
</dbReference>
<gene>
    <name evidence="2" type="ORF">PARMNEM_LOCUS11224</name>
</gene>
<name>A0AAV1L7I4_9NEOP</name>
<proteinExistence type="predicted"/>
<feature type="compositionally biased region" description="Acidic residues" evidence="1">
    <location>
        <begin position="481"/>
        <end position="491"/>
    </location>
</feature>
<dbReference type="GO" id="GO:0019185">
    <property type="term" value="C:snRNA-activating protein complex"/>
    <property type="evidence" value="ECO:0007669"/>
    <property type="project" value="TreeGrafter"/>
</dbReference>